<accession>A0A0A2MA73</accession>
<protein>
    <submittedName>
        <fullName evidence="1">Uncharacterized protein</fullName>
    </submittedName>
</protein>
<evidence type="ECO:0000313" key="2">
    <source>
        <dbReference type="Proteomes" id="UP000030121"/>
    </source>
</evidence>
<dbReference type="eggNOG" id="ENOG502ZWIG">
    <property type="taxonomic scope" value="Bacteria"/>
</dbReference>
<keyword evidence="2" id="KW-1185">Reference proteome</keyword>
<reference evidence="1 2" key="1">
    <citation type="submission" date="2013-09" db="EMBL/GenBank/DDBJ databases">
        <authorList>
            <person name="Zeng Z."/>
            <person name="Chen C."/>
        </authorList>
    </citation>
    <scope>NUCLEOTIDE SEQUENCE [LARGE SCALE GENOMIC DNA]</scope>
    <source>
        <strain evidence="1 2">GH29-5</strain>
    </source>
</reference>
<dbReference type="AlphaFoldDB" id="A0A0A2MA73"/>
<gene>
    <name evidence="1" type="ORF">Q764_07345</name>
</gene>
<comment type="caution">
    <text evidence="1">The sequence shown here is derived from an EMBL/GenBank/DDBJ whole genome shotgun (WGS) entry which is preliminary data.</text>
</comment>
<name>A0A0A2MA73_9FLAO</name>
<dbReference type="RefSeq" id="WP_026979375.1">
    <property type="nucleotide sequence ID" value="NZ_AUCZ01000003.1"/>
</dbReference>
<evidence type="ECO:0000313" key="1">
    <source>
        <dbReference type="EMBL" id="KGO89577.1"/>
    </source>
</evidence>
<organism evidence="1 2">
    <name type="scientific">Flavobacterium suncheonense GH29-5 = DSM 17707</name>
    <dbReference type="NCBI Taxonomy" id="1121899"/>
    <lineage>
        <taxon>Bacteria</taxon>
        <taxon>Pseudomonadati</taxon>
        <taxon>Bacteroidota</taxon>
        <taxon>Flavobacteriia</taxon>
        <taxon>Flavobacteriales</taxon>
        <taxon>Flavobacteriaceae</taxon>
        <taxon>Flavobacterium</taxon>
    </lineage>
</organism>
<dbReference type="Proteomes" id="UP000030121">
    <property type="component" value="Unassembled WGS sequence"/>
</dbReference>
<sequence>MKRFVLPFLLGVVVTSGFAFKAVYDIKYDSAEVYEFPKFNGLCVFTDSEPLMPHDTIGKVKVKPIFNLHYTEIRDKLLKKCNETYPKASGIIISSYSSAGEYNALVIQFKK</sequence>
<dbReference type="EMBL" id="JRLW01000008">
    <property type="protein sequence ID" value="KGO89577.1"/>
    <property type="molecule type" value="Genomic_DNA"/>
</dbReference>
<dbReference type="OrthoDB" id="9834063at2"/>
<proteinExistence type="predicted"/>